<feature type="region of interest" description="Disordered" evidence="1">
    <location>
        <begin position="111"/>
        <end position="150"/>
    </location>
</feature>
<organism evidence="3 4">
    <name type="scientific">Candidatus Brocadia sinica JPN1</name>
    <dbReference type="NCBI Taxonomy" id="1197129"/>
    <lineage>
        <taxon>Bacteria</taxon>
        <taxon>Pseudomonadati</taxon>
        <taxon>Planctomycetota</taxon>
        <taxon>Candidatus Brocadiia</taxon>
        <taxon>Candidatus Brocadiales</taxon>
        <taxon>Candidatus Brocadiaceae</taxon>
        <taxon>Candidatus Brocadia</taxon>
    </lineage>
</organism>
<keyword evidence="2" id="KW-1133">Transmembrane helix</keyword>
<protein>
    <submittedName>
        <fullName evidence="3">Uncharacterized protein</fullName>
    </submittedName>
</protein>
<keyword evidence="2" id="KW-0472">Membrane</keyword>
<dbReference type="RefSeq" id="WP_052564586.1">
    <property type="nucleotide sequence ID" value="NZ_BAFN01000001.1"/>
</dbReference>
<comment type="caution">
    <text evidence="3">The sequence shown here is derived from an EMBL/GenBank/DDBJ whole genome shotgun (WGS) entry which is preliminary data.</text>
</comment>
<evidence type="ECO:0000313" key="3">
    <source>
        <dbReference type="EMBL" id="GAN34597.1"/>
    </source>
</evidence>
<name>A0ABQ0K0S0_9BACT</name>
<dbReference type="Proteomes" id="UP000032309">
    <property type="component" value="Unassembled WGS sequence"/>
</dbReference>
<dbReference type="EMBL" id="BAFN01000001">
    <property type="protein sequence ID" value="GAN34597.1"/>
    <property type="molecule type" value="Genomic_DNA"/>
</dbReference>
<evidence type="ECO:0000313" key="4">
    <source>
        <dbReference type="Proteomes" id="UP000032309"/>
    </source>
</evidence>
<accession>A0ABQ0K0S0</accession>
<gene>
    <name evidence="3" type="ORF">BROSI_A3135</name>
</gene>
<keyword evidence="4" id="KW-1185">Reference proteome</keyword>
<keyword evidence="2" id="KW-0812">Transmembrane</keyword>
<feature type="compositionally biased region" description="Polar residues" evidence="1">
    <location>
        <begin position="120"/>
        <end position="143"/>
    </location>
</feature>
<feature type="transmembrane region" description="Helical" evidence="2">
    <location>
        <begin position="81"/>
        <end position="99"/>
    </location>
</feature>
<sequence>MNDEEIIGKLPDPDEVIESYRKQYASYSRAQLIREMNRWLPHAHQHIAAKQLLDEMDTAYTDKQHKQNLEQSRKATFYAKWAFIIGLLSLLAFLAEIAYRTILSVTNTNPKTEKLKSKSEQPPSATEIVQKTTNSNHTKQGQDQLGLIGK</sequence>
<evidence type="ECO:0000256" key="1">
    <source>
        <dbReference type="SAM" id="MobiDB-lite"/>
    </source>
</evidence>
<evidence type="ECO:0000256" key="2">
    <source>
        <dbReference type="SAM" id="Phobius"/>
    </source>
</evidence>
<reference evidence="4" key="1">
    <citation type="journal article" date="2015" name="Genome Announc.">
        <title>Draft Genome Sequence of an Anaerobic Ammonium-Oxidizing Bacterium, "Candidatus Brocadia sinica".</title>
        <authorList>
            <person name="Oshiki M."/>
            <person name="Shinyako-Hata K."/>
            <person name="Satoh H."/>
            <person name="Okabe S."/>
        </authorList>
    </citation>
    <scope>NUCLEOTIDE SEQUENCE [LARGE SCALE GENOMIC DNA]</scope>
    <source>
        <strain evidence="4">JPN1</strain>
    </source>
</reference>
<proteinExistence type="predicted"/>